<keyword evidence="1" id="KW-0378">Hydrolase</keyword>
<keyword evidence="3" id="KW-0812">Transmembrane</keyword>
<dbReference type="PANTHER" id="PTHR42680:SF3">
    <property type="entry name" value="DCTP DEAMINASE"/>
    <property type="match status" value="1"/>
</dbReference>
<evidence type="ECO:0000313" key="4">
    <source>
        <dbReference type="EMBL" id="KRR23601.1"/>
    </source>
</evidence>
<dbReference type="Pfam" id="PF22769">
    <property type="entry name" value="DCD"/>
    <property type="match status" value="1"/>
</dbReference>
<evidence type="ECO:0000256" key="1">
    <source>
        <dbReference type="ARBA" id="ARBA00022801"/>
    </source>
</evidence>
<evidence type="ECO:0000313" key="5">
    <source>
        <dbReference type="Proteomes" id="UP000052023"/>
    </source>
</evidence>
<gene>
    <name evidence="4" type="ORF">CQ13_06115</name>
</gene>
<dbReference type="InterPro" id="IPR033704">
    <property type="entry name" value="dUTPase_trimeric"/>
</dbReference>
<dbReference type="EMBL" id="LLYA01000159">
    <property type="protein sequence ID" value="KRR23601.1"/>
    <property type="molecule type" value="Genomic_DNA"/>
</dbReference>
<dbReference type="GO" id="GO:0008829">
    <property type="term" value="F:dCTP deaminase activity"/>
    <property type="evidence" value="ECO:0007669"/>
    <property type="project" value="InterPro"/>
</dbReference>
<sequence length="377" mass="41364">MRLSEVEKANKDACITVFDPLAIERLHSFVQTSPIEVVTIGLDTIENSRAQHERVDNDAARRMSDQDFNKAREVITKCDVVLRGDATHVLDAVKAIGQILHCRGGVLVREQIEALMNAGALITHGESNSIRPASYDMRIGDQVWCQKSIETLSDTTPTFHLPPYSYAIVIAKEEARLPTFITGKFDLKVSMFLSGVILSNGPQIDPGYDGTLFCLLFNSNSQAVPLTRGEQFATIEFATTTRPATKYSQKYALAQRLEGVMQRNLSNPGGTIMAMIDSQMADIRSKLARLDGIFWGSIAVVNAVLISFAGAFCVFFLTIMWDRVKDAESRADKLKATVESVEGRGEKLTAASTEALAAIAEARAKALEEIEKARGTK</sequence>
<dbReference type="CDD" id="cd07557">
    <property type="entry name" value="trimeric_dUTPase"/>
    <property type="match status" value="1"/>
</dbReference>
<dbReference type="InterPro" id="IPR011962">
    <property type="entry name" value="dCTP_deaminase"/>
</dbReference>
<dbReference type="PANTHER" id="PTHR42680">
    <property type="entry name" value="DCTP DEAMINASE"/>
    <property type="match status" value="1"/>
</dbReference>
<evidence type="ECO:0008006" key="6">
    <source>
        <dbReference type="Google" id="ProtNLM"/>
    </source>
</evidence>
<dbReference type="SUPFAM" id="SSF51283">
    <property type="entry name" value="dUTPase-like"/>
    <property type="match status" value="1"/>
</dbReference>
<name>A0A0R3MUS3_9BRAD</name>
<keyword evidence="3" id="KW-0472">Membrane</keyword>
<dbReference type="AlphaFoldDB" id="A0A0R3MUS3"/>
<dbReference type="Gene3D" id="2.70.40.10">
    <property type="match status" value="1"/>
</dbReference>
<protein>
    <recommendedName>
        <fullName evidence="6">dUTPase-like domain-containing protein</fullName>
    </recommendedName>
</protein>
<evidence type="ECO:0000256" key="2">
    <source>
        <dbReference type="ARBA" id="ARBA00023080"/>
    </source>
</evidence>
<feature type="transmembrane region" description="Helical" evidence="3">
    <location>
        <begin position="293"/>
        <end position="321"/>
    </location>
</feature>
<evidence type="ECO:0000256" key="3">
    <source>
        <dbReference type="SAM" id="Phobius"/>
    </source>
</evidence>
<dbReference type="Proteomes" id="UP000052023">
    <property type="component" value="Unassembled WGS sequence"/>
</dbReference>
<reference evidence="4 5" key="1">
    <citation type="submission" date="2014-03" db="EMBL/GenBank/DDBJ databases">
        <title>Bradyrhizobium valentinum sp. nov., isolated from effective nodules of Lupinus mariae-josephae, a lupine endemic of basic-lime soils in Eastern Spain.</title>
        <authorList>
            <person name="Duran D."/>
            <person name="Rey L."/>
            <person name="Navarro A."/>
            <person name="Busquets A."/>
            <person name="Imperial J."/>
            <person name="Ruiz-Argueso T."/>
        </authorList>
    </citation>
    <scope>NUCLEOTIDE SEQUENCE [LARGE SCALE GENOMIC DNA]</scope>
    <source>
        <strain evidence="4 5">Ro19</strain>
    </source>
</reference>
<organism evidence="4 5">
    <name type="scientific">Bradyrhizobium retamae</name>
    <dbReference type="NCBI Taxonomy" id="1300035"/>
    <lineage>
        <taxon>Bacteria</taxon>
        <taxon>Pseudomonadati</taxon>
        <taxon>Pseudomonadota</taxon>
        <taxon>Alphaproteobacteria</taxon>
        <taxon>Hyphomicrobiales</taxon>
        <taxon>Nitrobacteraceae</taxon>
        <taxon>Bradyrhizobium</taxon>
    </lineage>
</organism>
<accession>A0A0R3MUS3</accession>
<dbReference type="GO" id="GO:0006229">
    <property type="term" value="P:dUTP biosynthetic process"/>
    <property type="evidence" value="ECO:0007669"/>
    <property type="project" value="InterPro"/>
</dbReference>
<keyword evidence="5" id="KW-1185">Reference proteome</keyword>
<proteinExistence type="predicted"/>
<comment type="caution">
    <text evidence="4">The sequence shown here is derived from an EMBL/GenBank/DDBJ whole genome shotgun (WGS) entry which is preliminary data.</text>
</comment>
<dbReference type="InterPro" id="IPR036157">
    <property type="entry name" value="dUTPase-like_sf"/>
</dbReference>
<keyword evidence="3" id="KW-1133">Transmembrane helix</keyword>
<keyword evidence="2" id="KW-0546">Nucleotide metabolism</keyword>